<evidence type="ECO:0000256" key="3">
    <source>
        <dbReference type="ARBA" id="ARBA00022490"/>
    </source>
</evidence>
<dbReference type="InterPro" id="IPR000727">
    <property type="entry name" value="T_SNARE_dom"/>
</dbReference>
<feature type="domain" description="T-SNARE coiled-coil homology" evidence="11">
    <location>
        <begin position="134"/>
        <end position="170"/>
    </location>
</feature>
<evidence type="ECO:0000256" key="10">
    <source>
        <dbReference type="SAM" id="Coils"/>
    </source>
</evidence>
<dbReference type="InterPro" id="IPR011993">
    <property type="entry name" value="PH-like_dom_sf"/>
</dbReference>
<keyword evidence="3" id="KW-0963">Cytoplasm</keyword>
<feature type="non-terminal residue" evidence="12">
    <location>
        <position position="412"/>
    </location>
</feature>
<dbReference type="GO" id="GO:0019905">
    <property type="term" value="F:syntaxin binding"/>
    <property type="evidence" value="ECO:0007669"/>
    <property type="project" value="TreeGrafter"/>
</dbReference>
<dbReference type="GO" id="GO:0016082">
    <property type="term" value="P:synaptic vesicle priming"/>
    <property type="evidence" value="ECO:0007669"/>
    <property type="project" value="TreeGrafter"/>
</dbReference>
<reference evidence="12 13" key="1">
    <citation type="submission" date="2019-09" db="EMBL/GenBank/DDBJ databases">
        <title>Bird 10,000 Genomes (B10K) Project - Family phase.</title>
        <authorList>
            <person name="Zhang G."/>
        </authorList>
    </citation>
    <scope>NUCLEOTIDE SEQUENCE [LARGE SCALE GENOMIC DNA]</scope>
    <source>
        <strain evidence="12">B10K-DU-001-25</strain>
        <tissue evidence="12">Muscle</tissue>
    </source>
</reference>
<dbReference type="GO" id="GO:0012505">
    <property type="term" value="C:endomembrane system"/>
    <property type="evidence" value="ECO:0007669"/>
    <property type="project" value="UniProtKB-SubCell"/>
</dbReference>
<sequence length="412" mass="46308">MSEELRIHSWPCSYYLDSGKQWIPGKLSLTPVSIKFTASKTGELLVDFHLSGITEIKKESSHFIFSSLTILEKSTKHWFSSLHPNRNVVFNILEHFWREQLFSGREGGAGAASESSKGKELTGMLEGSQKRLEDTAKVLHSQGEQFDNIMRGLHKIEGDMDVADRLLTELESPSWWPFSSKLWKTPLESKPKENPATPDPKTQEGILLRIPVIISQRTDSNAKPGKLTLLSSSLEIGDCNSQLLHRFESRDVDDIRVHSPYEISVRQRFIGKPDNSFRLLSARMPEAIPVLEMQFSRKMQFLEDALGFAGAGKSPQADLGTSIWQAATGMLNPGPVAGSGDGMEQEQLQEHQKVSQEEAKELRQILKKLKGLALETEAELERQDEALDSIGSSVDRATLNIERQNRRMRKLT</sequence>
<evidence type="ECO:0000256" key="9">
    <source>
        <dbReference type="ARBA" id="ARBA00032027"/>
    </source>
</evidence>
<proteinExistence type="inferred from homology"/>
<dbReference type="CDD" id="cd15888">
    <property type="entry name" value="SNARE_SNAP47N"/>
    <property type="match status" value="1"/>
</dbReference>
<protein>
    <recommendedName>
        <fullName evidence="8">Synaptosomal-associated protein 47</fullName>
    </recommendedName>
    <alternativeName>
        <fullName evidence="9">Synaptosomal-associated 47 kDa protein</fullName>
    </alternativeName>
</protein>
<dbReference type="FunFam" id="2.30.29.30:FF:000269">
    <property type="entry name" value="Synaptosomal-associated protein 47"/>
    <property type="match status" value="1"/>
</dbReference>
<dbReference type="PANTHER" id="PTHR19305">
    <property type="entry name" value="SYNAPTOSOMAL ASSOCIATED PROTEIN"/>
    <property type="match status" value="1"/>
</dbReference>
<keyword evidence="6" id="KW-0472">Membrane</keyword>
<dbReference type="AlphaFoldDB" id="A0A7K9NRV4"/>
<dbReference type="Gene3D" id="2.30.29.30">
    <property type="entry name" value="Pleckstrin-homology domain (PH domain)/Phosphotyrosine-binding domain (PTB)"/>
    <property type="match status" value="1"/>
</dbReference>
<evidence type="ECO:0000256" key="5">
    <source>
        <dbReference type="ARBA" id="ARBA00023054"/>
    </source>
</evidence>
<evidence type="ECO:0000256" key="6">
    <source>
        <dbReference type="ARBA" id="ARBA00023136"/>
    </source>
</evidence>
<keyword evidence="4" id="KW-0677">Repeat</keyword>
<evidence type="ECO:0000256" key="8">
    <source>
        <dbReference type="ARBA" id="ARBA00024443"/>
    </source>
</evidence>
<evidence type="ECO:0000256" key="4">
    <source>
        <dbReference type="ARBA" id="ARBA00022737"/>
    </source>
</evidence>
<dbReference type="GO" id="GO:0005886">
    <property type="term" value="C:plasma membrane"/>
    <property type="evidence" value="ECO:0007669"/>
    <property type="project" value="TreeGrafter"/>
</dbReference>
<dbReference type="EMBL" id="VWZW01006244">
    <property type="protein sequence ID" value="NXH89412.1"/>
    <property type="molecule type" value="Genomic_DNA"/>
</dbReference>
<comment type="subcellular location">
    <subcellularLocation>
        <location evidence="2">Cytoplasm</location>
        <location evidence="2">Perinuclear region</location>
    </subcellularLocation>
    <subcellularLocation>
        <location evidence="1">Endomembrane system</location>
    </subcellularLocation>
</comment>
<evidence type="ECO:0000256" key="2">
    <source>
        <dbReference type="ARBA" id="ARBA00004556"/>
    </source>
</evidence>
<evidence type="ECO:0000259" key="11">
    <source>
        <dbReference type="PROSITE" id="PS50192"/>
    </source>
</evidence>
<dbReference type="FunFam" id="1.20.5.110:FF:000052">
    <property type="entry name" value="synaptosomal-associated protein 47"/>
    <property type="match status" value="1"/>
</dbReference>
<feature type="coiled-coil region" evidence="10">
    <location>
        <begin position="359"/>
        <end position="386"/>
    </location>
</feature>
<keyword evidence="5 10" id="KW-0175">Coiled coil</keyword>
<dbReference type="GO" id="GO:0048471">
    <property type="term" value="C:perinuclear region of cytoplasm"/>
    <property type="evidence" value="ECO:0007669"/>
    <property type="project" value="UniProtKB-SubCell"/>
</dbReference>
<feature type="non-terminal residue" evidence="12">
    <location>
        <position position="1"/>
    </location>
</feature>
<keyword evidence="13" id="KW-1185">Reference proteome</keyword>
<gene>
    <name evidence="12" type="primary">Snap47</name>
    <name evidence="12" type="ORF">EDOCOE_R10685</name>
</gene>
<dbReference type="SMART" id="SM00397">
    <property type="entry name" value="t_SNARE"/>
    <property type="match status" value="1"/>
</dbReference>
<dbReference type="PROSITE" id="PS50192">
    <property type="entry name" value="T_SNARE"/>
    <property type="match status" value="2"/>
</dbReference>
<evidence type="ECO:0000313" key="12">
    <source>
        <dbReference type="EMBL" id="NXH89412.1"/>
    </source>
</evidence>
<dbReference type="GO" id="GO:0031201">
    <property type="term" value="C:SNARE complex"/>
    <property type="evidence" value="ECO:0007669"/>
    <property type="project" value="TreeGrafter"/>
</dbReference>
<evidence type="ECO:0000256" key="7">
    <source>
        <dbReference type="ARBA" id="ARBA00024354"/>
    </source>
</evidence>
<dbReference type="Gene3D" id="1.20.5.110">
    <property type="match status" value="2"/>
</dbReference>
<evidence type="ECO:0000256" key="1">
    <source>
        <dbReference type="ARBA" id="ARBA00004308"/>
    </source>
</evidence>
<dbReference type="GO" id="GO:0031629">
    <property type="term" value="P:synaptic vesicle fusion to presynaptic active zone membrane"/>
    <property type="evidence" value="ECO:0007669"/>
    <property type="project" value="TreeGrafter"/>
</dbReference>
<feature type="domain" description="T-SNARE coiled-coil homology" evidence="11">
    <location>
        <begin position="349"/>
        <end position="411"/>
    </location>
</feature>
<dbReference type="SUPFAM" id="SSF58038">
    <property type="entry name" value="SNARE fusion complex"/>
    <property type="match status" value="2"/>
</dbReference>
<dbReference type="GO" id="GO:0098793">
    <property type="term" value="C:presynapse"/>
    <property type="evidence" value="ECO:0007669"/>
    <property type="project" value="GOC"/>
</dbReference>
<name>A0A7K9NRV4_9CORV</name>
<dbReference type="FunFam" id="1.20.5.110:FF:000080">
    <property type="entry name" value="Synaptosomal-associated protein 47"/>
    <property type="match status" value="1"/>
</dbReference>
<accession>A0A7K9NRV4</accession>
<evidence type="ECO:0000313" key="13">
    <source>
        <dbReference type="Proteomes" id="UP000526889"/>
    </source>
</evidence>
<comment type="caution">
    <text evidence="12">The sequence shown here is derived from an EMBL/GenBank/DDBJ whole genome shotgun (WGS) entry which is preliminary data.</text>
</comment>
<organism evidence="12 13">
    <name type="scientific">Edolisoma coerulescens</name>
    <dbReference type="NCBI Taxonomy" id="2585810"/>
    <lineage>
        <taxon>Eukaryota</taxon>
        <taxon>Metazoa</taxon>
        <taxon>Chordata</taxon>
        <taxon>Craniata</taxon>
        <taxon>Vertebrata</taxon>
        <taxon>Euteleostomi</taxon>
        <taxon>Archelosauria</taxon>
        <taxon>Archosauria</taxon>
        <taxon>Dinosauria</taxon>
        <taxon>Saurischia</taxon>
        <taxon>Theropoda</taxon>
        <taxon>Coelurosauria</taxon>
        <taxon>Aves</taxon>
        <taxon>Neognathae</taxon>
        <taxon>Neoaves</taxon>
        <taxon>Telluraves</taxon>
        <taxon>Australaves</taxon>
        <taxon>Passeriformes</taxon>
        <taxon>Corvoidea</taxon>
        <taxon>Campephagidae</taxon>
        <taxon>Edolisoma</taxon>
    </lineage>
</organism>
<dbReference type="PANTHER" id="PTHR19305:SF1">
    <property type="entry name" value="SYNAPTOSOMAL-ASSOCIATED PROTEIN 47"/>
    <property type="match status" value="1"/>
</dbReference>
<dbReference type="GO" id="GO:0005484">
    <property type="term" value="F:SNAP receptor activity"/>
    <property type="evidence" value="ECO:0007669"/>
    <property type="project" value="TreeGrafter"/>
</dbReference>
<comment type="similarity">
    <text evidence="7">Belongs to the SVAP1 family.</text>
</comment>
<dbReference type="Proteomes" id="UP000526889">
    <property type="component" value="Unassembled WGS sequence"/>
</dbReference>